<keyword evidence="1" id="KW-0812">Transmembrane</keyword>
<evidence type="ECO:0000313" key="2">
    <source>
        <dbReference type="EMBL" id="KKS56905.1"/>
    </source>
</evidence>
<evidence type="ECO:0000256" key="1">
    <source>
        <dbReference type="SAM" id="Phobius"/>
    </source>
</evidence>
<dbReference type="EMBL" id="LCDO01000004">
    <property type="protein sequence ID" value="KKS56905.1"/>
    <property type="molecule type" value="Genomic_DNA"/>
</dbReference>
<sequence>MIEFRKIWAIIGLSALVIAGVILYTSRPDSLVEDFSQLISLICMLDPAATVGLF</sequence>
<comment type="caution">
    <text evidence="2">The sequence shown here is derived from an EMBL/GenBank/DDBJ whole genome shotgun (WGS) entry which is preliminary data.</text>
</comment>
<feature type="transmembrane region" description="Helical" evidence="1">
    <location>
        <begin position="7"/>
        <end position="26"/>
    </location>
</feature>
<keyword evidence="1" id="KW-0472">Membrane</keyword>
<name>A0A0G1A7A8_9BACT</name>
<accession>A0A0G1A7A8</accession>
<evidence type="ECO:0000313" key="3">
    <source>
        <dbReference type="Proteomes" id="UP000034837"/>
    </source>
</evidence>
<reference evidence="2 3" key="1">
    <citation type="journal article" date="2015" name="Nature">
        <title>rRNA introns, odd ribosomes, and small enigmatic genomes across a large radiation of phyla.</title>
        <authorList>
            <person name="Brown C.T."/>
            <person name="Hug L.A."/>
            <person name="Thomas B.C."/>
            <person name="Sharon I."/>
            <person name="Castelle C.J."/>
            <person name="Singh A."/>
            <person name="Wilkins M.J."/>
            <person name="Williams K.H."/>
            <person name="Banfield J.F."/>
        </authorList>
    </citation>
    <scope>NUCLEOTIDE SEQUENCE [LARGE SCALE GENOMIC DNA]</scope>
</reference>
<dbReference type="Proteomes" id="UP000034837">
    <property type="component" value="Unassembled WGS sequence"/>
</dbReference>
<gene>
    <name evidence="2" type="ORF">UV20_C0004G0001</name>
</gene>
<keyword evidence="1" id="KW-1133">Transmembrane helix</keyword>
<proteinExistence type="predicted"/>
<organism evidence="2 3">
    <name type="scientific">Candidatus Magasanikbacteria bacterium GW2011_GWA2_42_32</name>
    <dbReference type="NCBI Taxonomy" id="1619039"/>
    <lineage>
        <taxon>Bacteria</taxon>
        <taxon>Candidatus Magasanikiibacteriota</taxon>
    </lineage>
</organism>
<dbReference type="AlphaFoldDB" id="A0A0G1A7A8"/>
<protein>
    <submittedName>
        <fullName evidence="2">Uncharacterized protein</fullName>
    </submittedName>
</protein>